<dbReference type="PANTHER" id="PTHR43415:SF3">
    <property type="entry name" value="GNAT-FAMILY ACETYLTRANSFERASE"/>
    <property type="match status" value="1"/>
</dbReference>
<dbReference type="SUPFAM" id="SSF55729">
    <property type="entry name" value="Acyl-CoA N-acyltransferases (Nat)"/>
    <property type="match status" value="1"/>
</dbReference>
<feature type="domain" description="N-acetyltransferase" evidence="1">
    <location>
        <begin position="12"/>
        <end position="171"/>
    </location>
</feature>
<evidence type="ECO:0000313" key="2">
    <source>
        <dbReference type="EMBL" id="MDT0339864.1"/>
    </source>
</evidence>
<dbReference type="Pfam" id="PF00583">
    <property type="entry name" value="Acetyltransf_1"/>
    <property type="match status" value="1"/>
</dbReference>
<keyword evidence="2" id="KW-0808">Transferase</keyword>
<dbReference type="GO" id="GO:0016747">
    <property type="term" value="F:acyltransferase activity, transferring groups other than amino-acyl groups"/>
    <property type="evidence" value="ECO:0007669"/>
    <property type="project" value="InterPro"/>
</dbReference>
<dbReference type="EC" id="2.3.1.-" evidence="2"/>
<evidence type="ECO:0000259" key="1">
    <source>
        <dbReference type="PROSITE" id="PS51186"/>
    </source>
</evidence>
<name>A0AAE4GFA1_9BURK</name>
<proteinExistence type="predicted"/>
<dbReference type="AlphaFoldDB" id="A0AAE4GFA1"/>
<comment type="caution">
    <text evidence="2">The sequence shown here is derived from an EMBL/GenBank/DDBJ whole genome shotgun (WGS) entry which is preliminary data.</text>
</comment>
<dbReference type="EMBL" id="JAVRAA010000016">
    <property type="protein sequence ID" value="MDT0339864.1"/>
    <property type="molecule type" value="Genomic_DNA"/>
</dbReference>
<dbReference type="CDD" id="cd04301">
    <property type="entry name" value="NAT_SF"/>
    <property type="match status" value="1"/>
</dbReference>
<dbReference type="PROSITE" id="PS51186">
    <property type="entry name" value="GNAT"/>
    <property type="match status" value="1"/>
</dbReference>
<protein>
    <submittedName>
        <fullName evidence="2">GNAT family N-acetyltransferase</fullName>
        <ecNumber evidence="2">2.3.1.-</ecNumber>
    </submittedName>
</protein>
<dbReference type="PANTHER" id="PTHR43415">
    <property type="entry name" value="SPERMIDINE N(1)-ACETYLTRANSFERASE"/>
    <property type="match status" value="1"/>
</dbReference>
<dbReference type="Gene3D" id="3.40.630.30">
    <property type="match status" value="1"/>
</dbReference>
<gene>
    <name evidence="2" type="ORF">RJN63_23750</name>
</gene>
<accession>A0AAE4GFA1</accession>
<dbReference type="InterPro" id="IPR016181">
    <property type="entry name" value="Acyl_CoA_acyltransferase"/>
</dbReference>
<reference evidence="2" key="1">
    <citation type="submission" date="2023-02" db="EMBL/GenBank/DDBJ databases">
        <title>Description of Herbaspirillum huttiense subsp. nephrolepsisexaltata and Herbaspirillum huttiense subsp. lycopersicon.</title>
        <authorList>
            <person name="Poudel M."/>
            <person name="Sharma A."/>
            <person name="Goss E."/>
            <person name="Tapia J.H."/>
            <person name="Harmon C.M."/>
            <person name="Jones J.B."/>
        </authorList>
    </citation>
    <scope>NUCLEOTIDE SEQUENCE</scope>
    <source>
        <strain evidence="2">NC40101</strain>
    </source>
</reference>
<keyword evidence="2" id="KW-0012">Acyltransferase</keyword>
<organism evidence="2">
    <name type="scientific">Herbaspirillum huttiense subsp. nephrolepidis</name>
    <dbReference type="NCBI Taxonomy" id="3075126"/>
    <lineage>
        <taxon>Bacteria</taxon>
        <taxon>Pseudomonadati</taxon>
        <taxon>Pseudomonadota</taxon>
        <taxon>Betaproteobacteria</taxon>
        <taxon>Burkholderiales</taxon>
        <taxon>Oxalobacteraceae</taxon>
        <taxon>Herbaspirillum</taxon>
    </lineage>
</organism>
<dbReference type="RefSeq" id="WP_310838468.1">
    <property type="nucleotide sequence ID" value="NZ_JAVLSM010000015.1"/>
</dbReference>
<sequence>MPAAIITEQPGWLIRAARPEDAEAVTTLVNLPGFRFGTLRLPYQTLEQTRHWLSTGVNGGLHLLALLDDQVIGQASLHRSAGRRAHAAGIGMGVHDAYCGQGVGKALLAELVQAADQWLDIRRLELTVFADNAAAIALYSKLGFEVEGTFREYAFRDGRYVDALSMARLRER</sequence>
<dbReference type="InterPro" id="IPR000182">
    <property type="entry name" value="GNAT_dom"/>
</dbReference>